<dbReference type="InParanoid" id="D3BR39"/>
<dbReference type="Proteomes" id="UP000001396">
    <property type="component" value="Unassembled WGS sequence"/>
</dbReference>
<evidence type="ECO:0000256" key="1">
    <source>
        <dbReference type="SAM" id="Phobius"/>
    </source>
</evidence>
<reference evidence="2 3" key="1">
    <citation type="journal article" date="2011" name="Genome Res.">
        <title>Phylogeny-wide analysis of social amoeba genomes highlights ancient origins for complex intercellular communication.</title>
        <authorList>
            <person name="Heidel A.J."/>
            <person name="Lawal H.M."/>
            <person name="Felder M."/>
            <person name="Schilde C."/>
            <person name="Helps N.R."/>
            <person name="Tunggal B."/>
            <person name="Rivero F."/>
            <person name="John U."/>
            <person name="Schleicher M."/>
            <person name="Eichinger L."/>
            <person name="Platzer M."/>
            <person name="Noegel A.A."/>
            <person name="Schaap P."/>
            <person name="Gloeckner G."/>
        </authorList>
    </citation>
    <scope>NUCLEOTIDE SEQUENCE [LARGE SCALE GENOMIC DNA]</scope>
    <source>
        <strain evidence="3">ATCC 26659 / Pp 5 / PN500</strain>
    </source>
</reference>
<feature type="transmembrane region" description="Helical" evidence="1">
    <location>
        <begin position="20"/>
        <end position="42"/>
    </location>
</feature>
<proteinExistence type="predicted"/>
<dbReference type="AlphaFoldDB" id="D3BR39"/>
<gene>
    <name evidence="2" type="ORF">PPL_10443</name>
</gene>
<sequence>MELYGHNPDFEMSYLSQKIYFVGPTSASSTPFCVIFCSVNIFKSPKESGFATWNISIAFGTASNNRMDTCPSYEMLSKKEL</sequence>
<keyword evidence="3" id="KW-1185">Reference proteome</keyword>
<dbReference type="RefSeq" id="XP_020428005.1">
    <property type="nucleotide sequence ID" value="XM_020581218.1"/>
</dbReference>
<dbReference type="EMBL" id="ADBJ01000050">
    <property type="protein sequence ID" value="EFA75871.1"/>
    <property type="molecule type" value="Genomic_DNA"/>
</dbReference>
<dbReference type="GeneID" id="31365912"/>
<evidence type="ECO:0000313" key="2">
    <source>
        <dbReference type="EMBL" id="EFA75871.1"/>
    </source>
</evidence>
<keyword evidence="1" id="KW-1133">Transmembrane helix</keyword>
<organism evidence="2 3">
    <name type="scientific">Heterostelium pallidum (strain ATCC 26659 / Pp 5 / PN500)</name>
    <name type="common">Cellular slime mold</name>
    <name type="synonym">Polysphondylium pallidum</name>
    <dbReference type="NCBI Taxonomy" id="670386"/>
    <lineage>
        <taxon>Eukaryota</taxon>
        <taxon>Amoebozoa</taxon>
        <taxon>Evosea</taxon>
        <taxon>Eumycetozoa</taxon>
        <taxon>Dictyostelia</taxon>
        <taxon>Acytosteliales</taxon>
        <taxon>Acytosteliaceae</taxon>
        <taxon>Heterostelium</taxon>
    </lineage>
</organism>
<keyword evidence="1" id="KW-0472">Membrane</keyword>
<keyword evidence="1" id="KW-0812">Transmembrane</keyword>
<evidence type="ECO:0000313" key="3">
    <source>
        <dbReference type="Proteomes" id="UP000001396"/>
    </source>
</evidence>
<name>D3BR39_HETP5</name>
<protein>
    <submittedName>
        <fullName evidence="2">Uncharacterized protein</fullName>
    </submittedName>
</protein>
<comment type="caution">
    <text evidence="2">The sequence shown here is derived from an EMBL/GenBank/DDBJ whole genome shotgun (WGS) entry which is preliminary data.</text>
</comment>
<accession>D3BR39</accession>